<dbReference type="FunFam" id="3.30.70.260:FF:000001">
    <property type="entry name" value="Acetolactate synthase, small subunit"/>
    <property type="match status" value="1"/>
</dbReference>
<dbReference type="GO" id="GO:0009097">
    <property type="term" value="P:isoleucine biosynthetic process"/>
    <property type="evidence" value="ECO:0007669"/>
    <property type="project" value="UniProtKB-UniRule"/>
</dbReference>
<dbReference type="PANTHER" id="PTHR30239">
    <property type="entry name" value="ACETOLACTATE SYNTHASE SMALL SUBUNIT"/>
    <property type="match status" value="1"/>
</dbReference>
<evidence type="ECO:0000256" key="6">
    <source>
        <dbReference type="ARBA" id="ARBA00023304"/>
    </source>
</evidence>
<comment type="subunit">
    <text evidence="4 8">Dimer of large and small chains.</text>
</comment>
<dbReference type="Proteomes" id="UP000823964">
    <property type="component" value="Unassembled WGS sequence"/>
</dbReference>
<dbReference type="InterPro" id="IPR045865">
    <property type="entry name" value="ACT-like_dom_sf"/>
</dbReference>
<dbReference type="GO" id="GO:0003984">
    <property type="term" value="F:acetolactate synthase activity"/>
    <property type="evidence" value="ECO:0007669"/>
    <property type="project" value="UniProtKB-UniRule"/>
</dbReference>
<dbReference type="InterPro" id="IPR039557">
    <property type="entry name" value="AHAS_ACT"/>
</dbReference>
<evidence type="ECO:0000259" key="9">
    <source>
        <dbReference type="PROSITE" id="PS51671"/>
    </source>
</evidence>
<sequence length="167" mass="19048">MENILPNSKHTHTISVLVENKFGVLSRVAGLFSGRGYNIHSLNVAPCEDPRFSRMTIDVNEHREKLDQVIKQLSKLVNVVEVTDFRFVPTVYREIVLMRVRFGEKKQEILELCNIFGAKVLDATRSTLTIEISGGEFRLARFLNLMEDYDVDMITRSGKIAVVKPHS</sequence>
<dbReference type="NCBIfam" id="TIGR00119">
    <property type="entry name" value="acolac_sm"/>
    <property type="match status" value="1"/>
</dbReference>
<dbReference type="EC" id="2.2.1.6" evidence="8"/>
<accession>A0A9D2AHR4</accession>
<reference evidence="10" key="1">
    <citation type="journal article" date="2021" name="PeerJ">
        <title>Extensive microbial diversity within the chicken gut microbiome revealed by metagenomics and culture.</title>
        <authorList>
            <person name="Gilroy R."/>
            <person name="Ravi A."/>
            <person name="Getino M."/>
            <person name="Pursley I."/>
            <person name="Horton D.L."/>
            <person name="Alikhan N.F."/>
            <person name="Baker D."/>
            <person name="Gharbi K."/>
            <person name="Hall N."/>
            <person name="Watson M."/>
            <person name="Adriaenssens E.M."/>
            <person name="Foster-Nyarko E."/>
            <person name="Jarju S."/>
            <person name="Secka A."/>
            <person name="Antonio M."/>
            <person name="Oren A."/>
            <person name="Chaudhuri R.R."/>
            <person name="La Ragione R."/>
            <person name="Hildebrand F."/>
            <person name="Pallen M.J."/>
        </authorList>
    </citation>
    <scope>NUCLEOTIDE SEQUENCE</scope>
    <source>
        <strain evidence="10">14975</strain>
    </source>
</reference>
<dbReference type="PANTHER" id="PTHR30239:SF0">
    <property type="entry name" value="ACETOLACTATE SYNTHASE SMALL SUBUNIT 1, CHLOROPLASTIC"/>
    <property type="match status" value="1"/>
</dbReference>
<comment type="caution">
    <text evidence="10">The sequence shown here is derived from an EMBL/GenBank/DDBJ whole genome shotgun (WGS) entry which is preliminary data.</text>
</comment>
<evidence type="ECO:0000256" key="7">
    <source>
        <dbReference type="ARBA" id="ARBA00048670"/>
    </source>
</evidence>
<dbReference type="GO" id="GO:0009099">
    <property type="term" value="P:L-valine biosynthetic process"/>
    <property type="evidence" value="ECO:0007669"/>
    <property type="project" value="UniProtKB-UniRule"/>
</dbReference>
<dbReference type="InterPro" id="IPR054480">
    <property type="entry name" value="AHAS_small-like_ACT"/>
</dbReference>
<comment type="pathway">
    <text evidence="1 8">Amino-acid biosynthesis; L-isoleucine biosynthesis; L-isoleucine from 2-oxobutanoate: step 1/4.</text>
</comment>
<evidence type="ECO:0000256" key="8">
    <source>
        <dbReference type="RuleBase" id="RU368092"/>
    </source>
</evidence>
<name>A0A9D2AHR4_9BACT</name>
<dbReference type="Gene3D" id="3.30.70.260">
    <property type="match status" value="1"/>
</dbReference>
<keyword evidence="5 8" id="KW-0028">Amino-acid biosynthesis</keyword>
<comment type="catalytic activity">
    <reaction evidence="7 8">
        <text>2 pyruvate + H(+) = (2S)-2-acetolactate + CO2</text>
        <dbReference type="Rhea" id="RHEA:25249"/>
        <dbReference type="ChEBI" id="CHEBI:15361"/>
        <dbReference type="ChEBI" id="CHEBI:15378"/>
        <dbReference type="ChEBI" id="CHEBI:16526"/>
        <dbReference type="ChEBI" id="CHEBI:58476"/>
        <dbReference type="EC" id="2.2.1.6"/>
    </reaction>
</comment>
<dbReference type="Pfam" id="PF22629">
    <property type="entry name" value="ACT_AHAS_ss"/>
    <property type="match status" value="1"/>
</dbReference>
<keyword evidence="8 10" id="KW-0808">Transferase</keyword>
<dbReference type="CDD" id="cd04878">
    <property type="entry name" value="ACT_AHAS"/>
    <property type="match status" value="1"/>
</dbReference>
<dbReference type="EMBL" id="DXFQ01000139">
    <property type="protein sequence ID" value="HIX20437.1"/>
    <property type="molecule type" value="Genomic_DNA"/>
</dbReference>
<dbReference type="GO" id="GO:1990610">
    <property type="term" value="F:acetolactate synthase regulator activity"/>
    <property type="evidence" value="ECO:0007669"/>
    <property type="project" value="UniProtKB-UniRule"/>
</dbReference>
<comment type="function">
    <text evidence="8">Catalyzes the conversion of 2 pyruvate molecules into acetolactate in the first common step of the biosynthetic pathway of the branched-amino acids such as leucine, isoleucine, and valine.</text>
</comment>
<dbReference type="SUPFAM" id="SSF55021">
    <property type="entry name" value="ACT-like"/>
    <property type="match status" value="2"/>
</dbReference>
<keyword evidence="6 8" id="KW-0100">Branched-chain amino acid biosynthesis</keyword>
<dbReference type="Pfam" id="PF10369">
    <property type="entry name" value="ALS_ss_C"/>
    <property type="match status" value="1"/>
</dbReference>
<dbReference type="NCBIfam" id="NF008864">
    <property type="entry name" value="PRK11895.1"/>
    <property type="match status" value="1"/>
</dbReference>
<gene>
    <name evidence="10" type="primary">ilvN</name>
    <name evidence="10" type="ORF">H9862_07555</name>
</gene>
<dbReference type="InterPro" id="IPR019455">
    <property type="entry name" value="Acetolactate_synth_ssu_C"/>
</dbReference>
<comment type="pathway">
    <text evidence="2 8">Amino-acid biosynthesis; L-valine biosynthesis; L-valine from pyruvate: step 1/4.</text>
</comment>
<dbReference type="InterPro" id="IPR004789">
    <property type="entry name" value="Acetalactate_synth_ssu"/>
</dbReference>
<dbReference type="PROSITE" id="PS51671">
    <property type="entry name" value="ACT"/>
    <property type="match status" value="1"/>
</dbReference>
<evidence type="ECO:0000256" key="1">
    <source>
        <dbReference type="ARBA" id="ARBA00004974"/>
    </source>
</evidence>
<evidence type="ECO:0000256" key="4">
    <source>
        <dbReference type="ARBA" id="ARBA00011744"/>
    </source>
</evidence>
<dbReference type="GO" id="GO:0005829">
    <property type="term" value="C:cytosol"/>
    <property type="evidence" value="ECO:0007669"/>
    <property type="project" value="TreeGrafter"/>
</dbReference>
<dbReference type="InterPro" id="IPR027271">
    <property type="entry name" value="Acetolactate_synth/TF_NikR_C"/>
</dbReference>
<comment type="similarity">
    <text evidence="3 8">Belongs to the acetolactate synthase small subunit family.</text>
</comment>
<evidence type="ECO:0000313" key="10">
    <source>
        <dbReference type="EMBL" id="HIX20437.1"/>
    </source>
</evidence>
<feature type="domain" description="ACT" evidence="9">
    <location>
        <begin position="13"/>
        <end position="87"/>
    </location>
</feature>
<evidence type="ECO:0000313" key="11">
    <source>
        <dbReference type="Proteomes" id="UP000823964"/>
    </source>
</evidence>
<dbReference type="Gene3D" id="3.30.70.1150">
    <property type="entry name" value="ACT-like. Chain A, domain 2"/>
    <property type="match status" value="1"/>
</dbReference>
<reference evidence="10" key="2">
    <citation type="submission" date="2021-04" db="EMBL/GenBank/DDBJ databases">
        <authorList>
            <person name="Gilroy R."/>
        </authorList>
    </citation>
    <scope>NUCLEOTIDE SEQUENCE</scope>
    <source>
        <strain evidence="10">14975</strain>
    </source>
</reference>
<protein>
    <recommendedName>
        <fullName evidence="8">Acetolactate synthase small subunit</fullName>
        <shortName evidence="8">AHAS</shortName>
        <shortName evidence="8">ALS</shortName>
        <ecNumber evidence="8">2.2.1.6</ecNumber>
    </recommendedName>
    <alternativeName>
        <fullName evidence="8">Acetohydroxy-acid synthase small subunit</fullName>
    </alternativeName>
</protein>
<dbReference type="AlphaFoldDB" id="A0A9D2AHR4"/>
<organism evidence="10 11">
    <name type="scientific">Candidatus Akkermansia intestinigallinarum</name>
    <dbReference type="NCBI Taxonomy" id="2838431"/>
    <lineage>
        <taxon>Bacteria</taxon>
        <taxon>Pseudomonadati</taxon>
        <taxon>Verrucomicrobiota</taxon>
        <taxon>Verrucomicrobiia</taxon>
        <taxon>Verrucomicrobiales</taxon>
        <taxon>Akkermansiaceae</taxon>
        <taxon>Akkermansia</taxon>
    </lineage>
</organism>
<proteinExistence type="inferred from homology"/>
<evidence type="ECO:0000256" key="2">
    <source>
        <dbReference type="ARBA" id="ARBA00005025"/>
    </source>
</evidence>
<evidence type="ECO:0000256" key="3">
    <source>
        <dbReference type="ARBA" id="ARBA00006341"/>
    </source>
</evidence>
<evidence type="ECO:0000256" key="5">
    <source>
        <dbReference type="ARBA" id="ARBA00022605"/>
    </source>
</evidence>
<dbReference type="InterPro" id="IPR002912">
    <property type="entry name" value="ACT_dom"/>
</dbReference>